<comment type="caution">
    <text evidence="2">The sequence shown here is derived from an EMBL/GenBank/DDBJ whole genome shotgun (WGS) entry which is preliminary data.</text>
</comment>
<keyword evidence="1" id="KW-0732">Signal</keyword>
<feature type="chain" id="PRO_5046736292" evidence="1">
    <location>
        <begin position="24"/>
        <end position="229"/>
    </location>
</feature>
<name>A0ABP5YUL4_9ACTN</name>
<accession>A0ABP5YUL4</accession>
<organism evidence="2 3">
    <name type="scientific">Streptomyces gobitricini</name>
    <dbReference type="NCBI Taxonomy" id="68211"/>
    <lineage>
        <taxon>Bacteria</taxon>
        <taxon>Bacillati</taxon>
        <taxon>Actinomycetota</taxon>
        <taxon>Actinomycetes</taxon>
        <taxon>Kitasatosporales</taxon>
        <taxon>Streptomycetaceae</taxon>
        <taxon>Streptomyces</taxon>
    </lineage>
</organism>
<gene>
    <name evidence="2" type="ORF">GCM10010393_15370</name>
</gene>
<reference evidence="3" key="1">
    <citation type="journal article" date="2019" name="Int. J. Syst. Evol. Microbiol.">
        <title>The Global Catalogue of Microorganisms (GCM) 10K type strain sequencing project: providing services to taxonomists for standard genome sequencing and annotation.</title>
        <authorList>
            <consortium name="The Broad Institute Genomics Platform"/>
            <consortium name="The Broad Institute Genome Sequencing Center for Infectious Disease"/>
            <person name="Wu L."/>
            <person name="Ma J."/>
        </authorList>
    </citation>
    <scope>NUCLEOTIDE SEQUENCE [LARGE SCALE GENOMIC DNA]</scope>
    <source>
        <strain evidence="3">JCM 5062</strain>
    </source>
</reference>
<dbReference type="EMBL" id="BAAASR010000007">
    <property type="protein sequence ID" value="GAA2485290.1"/>
    <property type="molecule type" value="Genomic_DNA"/>
</dbReference>
<evidence type="ECO:0000313" key="3">
    <source>
        <dbReference type="Proteomes" id="UP001499942"/>
    </source>
</evidence>
<proteinExistence type="predicted"/>
<dbReference type="Proteomes" id="UP001499942">
    <property type="component" value="Unassembled WGS sequence"/>
</dbReference>
<feature type="signal peptide" evidence="1">
    <location>
        <begin position="1"/>
        <end position="23"/>
    </location>
</feature>
<protein>
    <submittedName>
        <fullName evidence="2">Uncharacterized protein</fullName>
    </submittedName>
</protein>
<sequence>MRQGTSVLMVLACAYPWAGSSVAQPPVQAGQAVLPSQADVPVGRPAPVATALDRAAATGEASAGHCSADGLPAVAASSAGKAQAVAACLEAGGAPAATGTEPGRRLRMLADVLRVHGLDCLLSAIGSGVCRATSVTAENVSLTYQDKGARMCITAPEVTMRGSVRLGARVLRGRVFGQVPVSMSTRTPLPVVVPYAQLTHVQGEDVVLEADQVDAPDLVIAAGAACKER</sequence>
<evidence type="ECO:0000256" key="1">
    <source>
        <dbReference type="SAM" id="SignalP"/>
    </source>
</evidence>
<keyword evidence="3" id="KW-1185">Reference proteome</keyword>
<evidence type="ECO:0000313" key="2">
    <source>
        <dbReference type="EMBL" id="GAA2485290.1"/>
    </source>
</evidence>